<feature type="transmembrane region" description="Helical" evidence="6">
    <location>
        <begin position="430"/>
        <end position="449"/>
    </location>
</feature>
<feature type="transmembrane region" description="Helical" evidence="6">
    <location>
        <begin position="308"/>
        <end position="327"/>
    </location>
</feature>
<evidence type="ECO:0000256" key="6">
    <source>
        <dbReference type="SAM" id="Phobius"/>
    </source>
</evidence>
<feature type="domain" description="Major facilitator superfamily (MFS) profile" evidence="7">
    <location>
        <begin position="51"/>
        <end position="490"/>
    </location>
</feature>
<gene>
    <name evidence="8" type="ORF">LEMA_P089600.1</name>
</gene>
<dbReference type="OrthoDB" id="2250022at2759"/>
<feature type="transmembrane region" description="Helical" evidence="6">
    <location>
        <begin position="370"/>
        <end position="388"/>
    </location>
</feature>
<evidence type="ECO:0000259" key="7">
    <source>
        <dbReference type="PROSITE" id="PS50850"/>
    </source>
</evidence>
<dbReference type="AlphaFoldDB" id="E5A2B6"/>
<feature type="transmembrane region" description="Helical" evidence="6">
    <location>
        <begin position="394"/>
        <end position="418"/>
    </location>
</feature>
<keyword evidence="2" id="KW-0813">Transport</keyword>
<dbReference type="STRING" id="985895.E5A2B6"/>
<feature type="transmembrane region" description="Helical" evidence="6">
    <location>
        <begin position="461"/>
        <end position="484"/>
    </location>
</feature>
<dbReference type="SUPFAM" id="SSF103473">
    <property type="entry name" value="MFS general substrate transporter"/>
    <property type="match status" value="1"/>
</dbReference>
<evidence type="ECO:0000256" key="1">
    <source>
        <dbReference type="ARBA" id="ARBA00004141"/>
    </source>
</evidence>
<feature type="transmembrane region" description="Helical" evidence="6">
    <location>
        <begin position="204"/>
        <end position="226"/>
    </location>
</feature>
<dbReference type="Proteomes" id="UP000002668">
    <property type="component" value="Genome"/>
</dbReference>
<evidence type="ECO:0000256" key="2">
    <source>
        <dbReference type="ARBA" id="ARBA00022448"/>
    </source>
</evidence>
<reference evidence="9" key="1">
    <citation type="journal article" date="2011" name="Nat. Commun.">
        <title>Effector diversification within compartments of the Leptosphaeria maculans genome affected by Repeat-Induced Point mutations.</title>
        <authorList>
            <person name="Rouxel T."/>
            <person name="Grandaubert J."/>
            <person name="Hane J.K."/>
            <person name="Hoede C."/>
            <person name="van de Wouw A.P."/>
            <person name="Couloux A."/>
            <person name="Dominguez V."/>
            <person name="Anthouard V."/>
            <person name="Bally P."/>
            <person name="Bourras S."/>
            <person name="Cozijnsen A.J."/>
            <person name="Ciuffetti L.M."/>
            <person name="Degrave A."/>
            <person name="Dilmaghani A."/>
            <person name="Duret L."/>
            <person name="Fudal I."/>
            <person name="Goodwin S.B."/>
            <person name="Gout L."/>
            <person name="Glaser N."/>
            <person name="Linglin J."/>
            <person name="Kema G.H.J."/>
            <person name="Lapalu N."/>
            <person name="Lawrence C.B."/>
            <person name="May K."/>
            <person name="Meyer M."/>
            <person name="Ollivier B."/>
            <person name="Poulain J."/>
            <person name="Schoch C.L."/>
            <person name="Simon A."/>
            <person name="Spatafora J.W."/>
            <person name="Stachowiak A."/>
            <person name="Turgeon B.G."/>
            <person name="Tyler B.M."/>
            <person name="Vincent D."/>
            <person name="Weissenbach J."/>
            <person name="Amselem J."/>
            <person name="Quesneville H."/>
            <person name="Oliver R.P."/>
            <person name="Wincker P."/>
            <person name="Balesdent M.-H."/>
            <person name="Howlett B.J."/>
        </authorList>
    </citation>
    <scope>NUCLEOTIDE SEQUENCE [LARGE SCALE GENOMIC DNA]</scope>
    <source>
        <strain evidence="9">JN3 / isolate v23.1.3 / race Av1-4-5-6-7-8</strain>
    </source>
</reference>
<comment type="subcellular location">
    <subcellularLocation>
        <location evidence="1">Membrane</location>
        <topology evidence="1">Multi-pass membrane protein</topology>
    </subcellularLocation>
</comment>
<dbReference type="InterPro" id="IPR036259">
    <property type="entry name" value="MFS_trans_sf"/>
</dbReference>
<sequence>MDAKTQVTTQNEKPCAVFEDKTELSSDKHPVAAQNADYTGAEAKTDPAEIALPTLCTMYFLNYVDRQVLLLPSHHASSHRIESRSLTASCRNAIAQARLNDLEEDLGMSGVQFNTAVSILFVGYVLMQVPSNMLITRIKPGVYMSAWMFIWAIVSACTALVQNFGGLVACRFFLGITEAPFYPGATYMLSIFYTRKEVATRIALLYCAQILATGFSGLIAAGVFAGMDGLRGLAGWRWLFIVEGAVTGLVAIFGYFLLPNEPLTTPWLKPHEREMAHARIERDRVGDSTEPVSMMEGLRQACRDKRTWLFCLMQNFHLSACSFNSFFPTVVRTLGFNRTVTLVLTCPPFLLAGVAGIMTGWSSGRMHERTWHITIGLLVAIVGFVIAASTLDTAGRYVACFIFPMGAYSVNSVIIGWASSTLSQTKEKKAVVLAMTNVGGQIGYIYGAYLWPDYDEPRYGIGFGASAAFALLSIGCAWVIRILLIKENNKLRMSTNERVNLYGY</sequence>
<feature type="transmembrane region" description="Helical" evidence="6">
    <location>
        <begin position="238"/>
        <end position="258"/>
    </location>
</feature>
<protein>
    <submittedName>
        <fullName evidence="8">Similar to MFS transporter</fullName>
    </submittedName>
</protein>
<evidence type="ECO:0000256" key="3">
    <source>
        <dbReference type="ARBA" id="ARBA00022692"/>
    </source>
</evidence>
<feature type="transmembrane region" description="Helical" evidence="6">
    <location>
        <begin position="111"/>
        <end position="129"/>
    </location>
</feature>
<feature type="transmembrane region" description="Helical" evidence="6">
    <location>
        <begin position="141"/>
        <end position="161"/>
    </location>
</feature>
<dbReference type="InParanoid" id="E5A2B6"/>
<accession>E5A2B6</accession>
<dbReference type="VEuPathDB" id="FungiDB:LEMA_P089600.1"/>
<keyword evidence="4 6" id="KW-1133">Transmembrane helix</keyword>
<evidence type="ECO:0000256" key="4">
    <source>
        <dbReference type="ARBA" id="ARBA00022989"/>
    </source>
</evidence>
<dbReference type="InterPro" id="IPR011701">
    <property type="entry name" value="MFS"/>
</dbReference>
<keyword evidence="9" id="KW-1185">Reference proteome</keyword>
<proteinExistence type="predicted"/>
<evidence type="ECO:0000313" key="8">
    <source>
        <dbReference type="EMBL" id="CBX97551.1"/>
    </source>
</evidence>
<dbReference type="Pfam" id="PF07690">
    <property type="entry name" value="MFS_1"/>
    <property type="match status" value="1"/>
</dbReference>
<name>E5A2B6_LEPMJ</name>
<dbReference type="Gene3D" id="1.20.1250.20">
    <property type="entry name" value="MFS general substrate transporter like domains"/>
    <property type="match status" value="2"/>
</dbReference>
<dbReference type="PANTHER" id="PTHR43791">
    <property type="entry name" value="PERMEASE-RELATED"/>
    <property type="match status" value="1"/>
</dbReference>
<dbReference type="PANTHER" id="PTHR43791:SF62">
    <property type="entry name" value="MAJOR FACILITATOR SUPERFAMILY (MFS) PROFILE DOMAIN-CONTAINING PROTEIN"/>
    <property type="match status" value="1"/>
</dbReference>
<dbReference type="GO" id="GO:0022857">
    <property type="term" value="F:transmembrane transporter activity"/>
    <property type="evidence" value="ECO:0007669"/>
    <property type="project" value="InterPro"/>
</dbReference>
<dbReference type="FunFam" id="1.20.1250.20:FF:000013">
    <property type="entry name" value="MFS general substrate transporter"/>
    <property type="match status" value="1"/>
</dbReference>
<dbReference type="GO" id="GO:0016020">
    <property type="term" value="C:membrane"/>
    <property type="evidence" value="ECO:0007669"/>
    <property type="project" value="UniProtKB-SubCell"/>
</dbReference>
<evidence type="ECO:0000256" key="5">
    <source>
        <dbReference type="ARBA" id="ARBA00023136"/>
    </source>
</evidence>
<keyword evidence="5 6" id="KW-0472">Membrane</keyword>
<dbReference type="OMA" id="AYAMGFW"/>
<dbReference type="eggNOG" id="KOG2533">
    <property type="taxonomic scope" value="Eukaryota"/>
</dbReference>
<evidence type="ECO:0000313" key="9">
    <source>
        <dbReference type="Proteomes" id="UP000002668"/>
    </source>
</evidence>
<dbReference type="EMBL" id="FP929132">
    <property type="protein sequence ID" value="CBX97551.1"/>
    <property type="molecule type" value="Genomic_DNA"/>
</dbReference>
<feature type="transmembrane region" description="Helical" evidence="6">
    <location>
        <begin position="339"/>
        <end position="358"/>
    </location>
</feature>
<keyword evidence="3 6" id="KW-0812">Transmembrane</keyword>
<dbReference type="InterPro" id="IPR020846">
    <property type="entry name" value="MFS_dom"/>
</dbReference>
<dbReference type="HOGENOM" id="CLU_001265_0_6_1"/>
<dbReference type="FunFam" id="1.20.1250.20:FF:000057">
    <property type="entry name" value="MFS general substrate transporter"/>
    <property type="match status" value="1"/>
</dbReference>
<organism evidence="9">
    <name type="scientific">Leptosphaeria maculans (strain JN3 / isolate v23.1.3 / race Av1-4-5-6-7-8)</name>
    <name type="common">Blackleg fungus</name>
    <name type="synonym">Phoma lingam</name>
    <dbReference type="NCBI Taxonomy" id="985895"/>
    <lineage>
        <taxon>Eukaryota</taxon>
        <taxon>Fungi</taxon>
        <taxon>Dikarya</taxon>
        <taxon>Ascomycota</taxon>
        <taxon>Pezizomycotina</taxon>
        <taxon>Dothideomycetes</taxon>
        <taxon>Pleosporomycetidae</taxon>
        <taxon>Pleosporales</taxon>
        <taxon>Pleosporineae</taxon>
        <taxon>Leptosphaeriaceae</taxon>
        <taxon>Plenodomus</taxon>
        <taxon>Plenodomus lingam/Leptosphaeria maculans species complex</taxon>
    </lineage>
</organism>
<dbReference type="PROSITE" id="PS50850">
    <property type="entry name" value="MFS"/>
    <property type="match status" value="1"/>
</dbReference>